<accession>A0ACC1T0D6</accession>
<organism evidence="1 2">
    <name type="scientific">Fusarium decemcellulare</name>
    <dbReference type="NCBI Taxonomy" id="57161"/>
    <lineage>
        <taxon>Eukaryota</taxon>
        <taxon>Fungi</taxon>
        <taxon>Dikarya</taxon>
        <taxon>Ascomycota</taxon>
        <taxon>Pezizomycotina</taxon>
        <taxon>Sordariomycetes</taxon>
        <taxon>Hypocreomycetidae</taxon>
        <taxon>Hypocreales</taxon>
        <taxon>Nectriaceae</taxon>
        <taxon>Fusarium</taxon>
        <taxon>Fusarium decemcellulare species complex</taxon>
    </lineage>
</organism>
<protein>
    <submittedName>
        <fullName evidence="1">Uncharacterized protein</fullName>
    </submittedName>
</protein>
<gene>
    <name evidence="1" type="ORF">NM208_g368</name>
</gene>
<dbReference type="Proteomes" id="UP001148629">
    <property type="component" value="Unassembled WGS sequence"/>
</dbReference>
<reference evidence="1" key="1">
    <citation type="submission" date="2022-08" db="EMBL/GenBank/DDBJ databases">
        <title>Genome Sequence of Fusarium decemcellulare.</title>
        <authorList>
            <person name="Buettner E."/>
        </authorList>
    </citation>
    <scope>NUCLEOTIDE SEQUENCE</scope>
    <source>
        <strain evidence="1">Babe19</strain>
    </source>
</reference>
<keyword evidence="2" id="KW-1185">Reference proteome</keyword>
<evidence type="ECO:0000313" key="1">
    <source>
        <dbReference type="EMBL" id="KAJ3549695.1"/>
    </source>
</evidence>
<dbReference type="EMBL" id="JANRMS010000016">
    <property type="protein sequence ID" value="KAJ3549695.1"/>
    <property type="molecule type" value="Genomic_DNA"/>
</dbReference>
<proteinExistence type="predicted"/>
<sequence>MRAQVITAKGNDYRYGYKGAVRLGTETCEPTGDLNLVAGIQDPGRTPVPIRHSRIKFGQSRQADMIAIYLQNLQWFPIFPASSNVPQTGRRELPTPPQPTSNHRPSSIVAMASSNMHSMNACLSCRKVKMKCCPGSPTTPKCERCARKSLDCVFREHRRGRKVGTRISKSRRDSRIQANFSPLDHHSVDSAVLETEQESHDLQPSGLLNHEAMKGKFSLRSILSASDESNECSADVSDPTDDPIDLMLVNSSIARSLFDSFIAALNPYICQLDPTLHTFSHVRQKSSFLLSSILAMSAKAFNPVLYNKLYEHAQDLFSKAFRHGLKSTETVQAILILTYWKEPGDTRVWTSLGYVIRMCMDMGWHRLAFQASQHRNREDELVDRDRRNIERTWYVLFVYDRSMSLQTGRPWMIECDDFIESIEDWCNDPNAIANDYLLGAFVTLRIVASAAFTLLVPRPQRRGRMSPSDIQPLITLLNDRIDRWETRWTQKLIPQGDAEERSCHQFLIRFYGTHLRLQLYSLPLQEILGSGKADETTHLETIWLAYTSAMSMLKLISQYSAQLYFAQDSIHVMTAYSAAFLVKILFSAPGVISNQVKSNTIQVIQAAAGVFSNQSGYLSSSCALQAKFLSKVVSKLLESTQKDHASPTVDDSGGLGDPVAGLETGSESGTVVAQPFDPTAYDLPLQLQGNLDFPFEGDEAWADLFASVGFNTQDEIFLS</sequence>
<evidence type="ECO:0000313" key="2">
    <source>
        <dbReference type="Proteomes" id="UP001148629"/>
    </source>
</evidence>
<name>A0ACC1T0D6_9HYPO</name>
<comment type="caution">
    <text evidence="1">The sequence shown here is derived from an EMBL/GenBank/DDBJ whole genome shotgun (WGS) entry which is preliminary data.</text>
</comment>